<keyword evidence="2" id="KW-1185">Reference proteome</keyword>
<sequence length="201" mass="22773">MSKPHVLDRQSSHLRAQISERAARLIAEDHLHDFALAKKKAARQLGISEGRMMPSNQEIEAALANYRAVYHPEHSDSLNNLRRKALKVMRILAHFNPYLSGSVLSGVAGPNSDINLILFLDDPKSAEIFLLNQQIDYELLPAANGRQLADSPSLSFWFDDTQISLHVKPRDAERQKEERMRRDELEALLSIADDPFNIPRS</sequence>
<comment type="caution">
    <text evidence="1">The sequence shown here is derived from an EMBL/GenBank/DDBJ whole genome shotgun (WGS) entry which is preliminary data.</text>
</comment>
<dbReference type="SUPFAM" id="SSF81301">
    <property type="entry name" value="Nucleotidyltransferase"/>
    <property type="match status" value="1"/>
</dbReference>
<accession>A0ABW2R4H8</accession>
<proteinExistence type="predicted"/>
<name>A0ABW2R4H8_9NEIS</name>
<organism evidence="1 2">
    <name type="scientific">Iodobacter arcticus</name>
    <dbReference type="NCBI Taxonomy" id="590593"/>
    <lineage>
        <taxon>Bacteria</taxon>
        <taxon>Pseudomonadati</taxon>
        <taxon>Pseudomonadota</taxon>
        <taxon>Betaproteobacteria</taxon>
        <taxon>Neisseriales</taxon>
        <taxon>Chitinibacteraceae</taxon>
        <taxon>Iodobacter</taxon>
    </lineage>
</organism>
<evidence type="ECO:0008006" key="3">
    <source>
        <dbReference type="Google" id="ProtNLM"/>
    </source>
</evidence>
<dbReference type="InterPro" id="IPR043519">
    <property type="entry name" value="NT_sf"/>
</dbReference>
<protein>
    <recommendedName>
        <fullName evidence="3">Polymerase nucleotidyl transferase domain-containing protein</fullName>
    </recommendedName>
</protein>
<evidence type="ECO:0000313" key="2">
    <source>
        <dbReference type="Proteomes" id="UP001596473"/>
    </source>
</evidence>
<gene>
    <name evidence="1" type="ORF">ACFQNF_13850</name>
</gene>
<dbReference type="RefSeq" id="WP_380188532.1">
    <property type="nucleotide sequence ID" value="NZ_JBHTBQ010000031.1"/>
</dbReference>
<dbReference type="Proteomes" id="UP001596473">
    <property type="component" value="Unassembled WGS sequence"/>
</dbReference>
<dbReference type="EMBL" id="JBHTBQ010000031">
    <property type="protein sequence ID" value="MFC7420945.1"/>
    <property type="molecule type" value="Genomic_DNA"/>
</dbReference>
<reference evidence="2" key="1">
    <citation type="journal article" date="2019" name="Int. J. Syst. Evol. Microbiol.">
        <title>The Global Catalogue of Microorganisms (GCM) 10K type strain sequencing project: providing services to taxonomists for standard genome sequencing and annotation.</title>
        <authorList>
            <consortium name="The Broad Institute Genomics Platform"/>
            <consortium name="The Broad Institute Genome Sequencing Center for Infectious Disease"/>
            <person name="Wu L."/>
            <person name="Ma J."/>
        </authorList>
    </citation>
    <scope>NUCLEOTIDE SEQUENCE [LARGE SCALE GENOMIC DNA]</scope>
    <source>
        <strain evidence="2">CCUG 62945</strain>
    </source>
</reference>
<evidence type="ECO:0000313" key="1">
    <source>
        <dbReference type="EMBL" id="MFC7420945.1"/>
    </source>
</evidence>